<sequence>MASHLVCPYKASVPYTSSLFIFSLLINLPTYSPGENTPQIVTMSATLLQTFPYEVLSETFLFTVASGTLMSPKKALSLSHVCQQWRYAALSDSTLWIGVAHGLCTRDVLHVETVVQLLRRSGDATDWCVIGLHRDTQSTGCTAAPPAALRRSPPPPTHPQSLYPRDVQVVARDYRKVLPGDVSRPPIA</sequence>
<proteinExistence type="predicted"/>
<organism evidence="2 3">
    <name type="scientific">Favolaschia claudopus</name>
    <dbReference type="NCBI Taxonomy" id="2862362"/>
    <lineage>
        <taxon>Eukaryota</taxon>
        <taxon>Fungi</taxon>
        <taxon>Dikarya</taxon>
        <taxon>Basidiomycota</taxon>
        <taxon>Agaricomycotina</taxon>
        <taxon>Agaricomycetes</taxon>
        <taxon>Agaricomycetidae</taxon>
        <taxon>Agaricales</taxon>
        <taxon>Marasmiineae</taxon>
        <taxon>Mycenaceae</taxon>
        <taxon>Favolaschia</taxon>
    </lineage>
</organism>
<dbReference type="InterPro" id="IPR036047">
    <property type="entry name" value="F-box-like_dom_sf"/>
</dbReference>
<accession>A0AAW0EIJ7</accession>
<protein>
    <recommendedName>
        <fullName evidence="4">F-box domain-containing protein</fullName>
    </recommendedName>
</protein>
<feature type="region of interest" description="Disordered" evidence="1">
    <location>
        <begin position="141"/>
        <end position="165"/>
    </location>
</feature>
<evidence type="ECO:0000313" key="2">
    <source>
        <dbReference type="EMBL" id="KAK7065081.1"/>
    </source>
</evidence>
<dbReference type="Gene3D" id="1.20.1280.50">
    <property type="match status" value="1"/>
</dbReference>
<comment type="caution">
    <text evidence="2">The sequence shown here is derived from an EMBL/GenBank/DDBJ whole genome shotgun (WGS) entry which is preliminary data.</text>
</comment>
<evidence type="ECO:0008006" key="4">
    <source>
        <dbReference type="Google" id="ProtNLM"/>
    </source>
</evidence>
<evidence type="ECO:0000313" key="3">
    <source>
        <dbReference type="Proteomes" id="UP001362999"/>
    </source>
</evidence>
<dbReference type="AlphaFoldDB" id="A0AAW0EIJ7"/>
<reference evidence="2 3" key="1">
    <citation type="journal article" date="2024" name="J Genomics">
        <title>Draft genome sequencing and assembly of Favolaschia claudopus CIRM-BRFM 2984 isolated from oak limbs.</title>
        <authorList>
            <person name="Navarro D."/>
            <person name="Drula E."/>
            <person name="Chaduli D."/>
            <person name="Cazenave R."/>
            <person name="Ahrendt S."/>
            <person name="Wang J."/>
            <person name="Lipzen A."/>
            <person name="Daum C."/>
            <person name="Barry K."/>
            <person name="Grigoriev I.V."/>
            <person name="Favel A."/>
            <person name="Rosso M.N."/>
            <person name="Martin F."/>
        </authorList>
    </citation>
    <scope>NUCLEOTIDE SEQUENCE [LARGE SCALE GENOMIC DNA]</scope>
    <source>
        <strain evidence="2 3">CIRM-BRFM 2984</strain>
    </source>
</reference>
<dbReference type="SUPFAM" id="SSF81383">
    <property type="entry name" value="F-box domain"/>
    <property type="match status" value="1"/>
</dbReference>
<evidence type="ECO:0000256" key="1">
    <source>
        <dbReference type="SAM" id="MobiDB-lite"/>
    </source>
</evidence>
<dbReference type="Proteomes" id="UP001362999">
    <property type="component" value="Unassembled WGS sequence"/>
</dbReference>
<keyword evidence="3" id="KW-1185">Reference proteome</keyword>
<dbReference type="EMBL" id="JAWWNJ010000001">
    <property type="protein sequence ID" value="KAK7065081.1"/>
    <property type="molecule type" value="Genomic_DNA"/>
</dbReference>
<name>A0AAW0EIJ7_9AGAR</name>
<gene>
    <name evidence="2" type="ORF">R3P38DRAFT_3166099</name>
</gene>